<proteinExistence type="inferred from homology"/>
<dbReference type="GO" id="GO:0031966">
    <property type="term" value="C:mitochondrial membrane"/>
    <property type="evidence" value="ECO:0007669"/>
    <property type="project" value="UniProtKB-SubCell"/>
</dbReference>
<evidence type="ECO:0000256" key="10">
    <source>
        <dbReference type="RuleBase" id="RU000488"/>
    </source>
</evidence>
<evidence type="ECO:0000313" key="13">
    <source>
        <dbReference type="Proteomes" id="UP001162131"/>
    </source>
</evidence>
<keyword evidence="3 10" id="KW-0813">Transport</keyword>
<keyword evidence="6 11" id="KW-1133">Transmembrane helix</keyword>
<feature type="repeat" description="Solcar" evidence="9">
    <location>
        <begin position="100"/>
        <end position="191"/>
    </location>
</feature>
<evidence type="ECO:0000256" key="3">
    <source>
        <dbReference type="ARBA" id="ARBA00022448"/>
    </source>
</evidence>
<comment type="subcellular location">
    <subcellularLocation>
        <location evidence="1">Mitochondrion membrane</location>
        <topology evidence="1">Multi-pass membrane protein</topology>
    </subcellularLocation>
</comment>
<feature type="transmembrane region" description="Helical" evidence="11">
    <location>
        <begin position="205"/>
        <end position="226"/>
    </location>
</feature>
<reference evidence="12" key="1">
    <citation type="submission" date="2021-09" db="EMBL/GenBank/DDBJ databases">
        <authorList>
            <consortium name="AG Swart"/>
            <person name="Singh M."/>
            <person name="Singh A."/>
            <person name="Seah K."/>
            <person name="Emmerich C."/>
        </authorList>
    </citation>
    <scope>NUCLEOTIDE SEQUENCE</scope>
    <source>
        <strain evidence="12">ATCC30299</strain>
    </source>
</reference>
<dbReference type="SUPFAM" id="SSF103506">
    <property type="entry name" value="Mitochondrial carrier"/>
    <property type="match status" value="1"/>
</dbReference>
<gene>
    <name evidence="12" type="ORF">BSTOLATCC_MIC2793</name>
</gene>
<protein>
    <recommendedName>
        <fullName evidence="14">Mitochondrial carrier protein</fullName>
    </recommendedName>
</protein>
<comment type="similarity">
    <text evidence="2 10">Belongs to the mitochondrial carrier (TC 2.A.29) family.</text>
</comment>
<dbReference type="Gene3D" id="1.50.40.10">
    <property type="entry name" value="Mitochondrial carrier domain"/>
    <property type="match status" value="1"/>
</dbReference>
<dbReference type="InterPro" id="IPR050567">
    <property type="entry name" value="Mitochondrial_Carrier"/>
</dbReference>
<evidence type="ECO:0000256" key="9">
    <source>
        <dbReference type="PROSITE-ProRule" id="PRU00282"/>
    </source>
</evidence>
<dbReference type="PROSITE" id="PS50920">
    <property type="entry name" value="SOLCAR"/>
    <property type="match status" value="3"/>
</dbReference>
<dbReference type="InterPro" id="IPR023395">
    <property type="entry name" value="MCP_dom_sf"/>
</dbReference>
<accession>A0AAU9ICF3</accession>
<keyword evidence="13" id="KW-1185">Reference proteome</keyword>
<dbReference type="AlphaFoldDB" id="A0AAU9ICF3"/>
<sequence length="295" mass="32642">MGATINYYPDYQSFLSGIVASWTSIFISQPLDIIKVRMQNVGGSVILTISSLLKQEGFFAFWKAVSSPLVGSTITSSLSLGINENIKKYFKNPSDQTESLKIWQHTLCGSISGVSKTFFSCPFEHVTVKLQVQGKISPRGDPIYKNPRDCFISIYKKYGIVGLYRGFSICLSRDIFGYGIFFAAYQTAGKKLFGGDNIDTHQLPLWQIIMCGGIAGIAYWIGIFGLDVIKSKIQADSFVNPKYKNIKDCIKITWNEGGLAGLSKGWFPAIIRAFPSNAAYMAGFEVCMKALGRDK</sequence>
<organism evidence="12 13">
    <name type="scientific">Blepharisma stoltei</name>
    <dbReference type="NCBI Taxonomy" id="1481888"/>
    <lineage>
        <taxon>Eukaryota</taxon>
        <taxon>Sar</taxon>
        <taxon>Alveolata</taxon>
        <taxon>Ciliophora</taxon>
        <taxon>Postciliodesmatophora</taxon>
        <taxon>Heterotrichea</taxon>
        <taxon>Heterotrichida</taxon>
        <taxon>Blepharismidae</taxon>
        <taxon>Blepharisma</taxon>
    </lineage>
</organism>
<keyword evidence="5" id="KW-0677">Repeat</keyword>
<evidence type="ECO:0000256" key="11">
    <source>
        <dbReference type="SAM" id="Phobius"/>
    </source>
</evidence>
<evidence type="ECO:0000256" key="2">
    <source>
        <dbReference type="ARBA" id="ARBA00006375"/>
    </source>
</evidence>
<dbReference type="PANTHER" id="PTHR45624">
    <property type="entry name" value="MITOCHONDRIAL BASIC AMINO ACIDS TRANSPORTER-RELATED"/>
    <property type="match status" value="1"/>
</dbReference>
<evidence type="ECO:0000256" key="5">
    <source>
        <dbReference type="ARBA" id="ARBA00022737"/>
    </source>
</evidence>
<evidence type="ECO:0008006" key="14">
    <source>
        <dbReference type="Google" id="ProtNLM"/>
    </source>
</evidence>
<comment type="caution">
    <text evidence="12">The sequence shown here is derived from an EMBL/GenBank/DDBJ whole genome shotgun (WGS) entry which is preliminary data.</text>
</comment>
<dbReference type="GO" id="GO:0000064">
    <property type="term" value="F:L-ornithine transmembrane transporter activity"/>
    <property type="evidence" value="ECO:0007669"/>
    <property type="project" value="TreeGrafter"/>
</dbReference>
<evidence type="ECO:0000256" key="7">
    <source>
        <dbReference type="ARBA" id="ARBA00023128"/>
    </source>
</evidence>
<feature type="transmembrane region" description="Helical" evidence="11">
    <location>
        <begin position="163"/>
        <end position="185"/>
    </location>
</feature>
<name>A0AAU9ICF3_9CILI</name>
<dbReference type="PANTHER" id="PTHR45624:SF12">
    <property type="entry name" value="MITOCHONDRIAL ORNITHINE TRANSPORTER 1"/>
    <property type="match status" value="1"/>
</dbReference>
<keyword evidence="8 9" id="KW-0472">Membrane</keyword>
<evidence type="ECO:0000256" key="4">
    <source>
        <dbReference type="ARBA" id="ARBA00022692"/>
    </source>
</evidence>
<dbReference type="Proteomes" id="UP001162131">
    <property type="component" value="Unassembled WGS sequence"/>
</dbReference>
<dbReference type="GO" id="GO:1990575">
    <property type="term" value="P:mitochondrial L-ornithine transmembrane transport"/>
    <property type="evidence" value="ECO:0007669"/>
    <property type="project" value="TreeGrafter"/>
</dbReference>
<dbReference type="EMBL" id="CAJZBQ010000003">
    <property type="protein sequence ID" value="CAG9311091.1"/>
    <property type="molecule type" value="Genomic_DNA"/>
</dbReference>
<feature type="repeat" description="Solcar" evidence="9">
    <location>
        <begin position="8"/>
        <end position="89"/>
    </location>
</feature>
<keyword evidence="4 9" id="KW-0812">Transmembrane</keyword>
<dbReference type="Pfam" id="PF00153">
    <property type="entry name" value="Mito_carr"/>
    <property type="match status" value="3"/>
</dbReference>
<feature type="repeat" description="Solcar" evidence="9">
    <location>
        <begin position="206"/>
        <end position="290"/>
    </location>
</feature>
<evidence type="ECO:0000256" key="6">
    <source>
        <dbReference type="ARBA" id="ARBA00022989"/>
    </source>
</evidence>
<evidence type="ECO:0000256" key="1">
    <source>
        <dbReference type="ARBA" id="ARBA00004225"/>
    </source>
</evidence>
<dbReference type="InterPro" id="IPR018108">
    <property type="entry name" value="MCP_transmembrane"/>
</dbReference>
<evidence type="ECO:0000256" key="8">
    <source>
        <dbReference type="ARBA" id="ARBA00023136"/>
    </source>
</evidence>
<evidence type="ECO:0000313" key="12">
    <source>
        <dbReference type="EMBL" id="CAG9311091.1"/>
    </source>
</evidence>
<keyword evidence="7" id="KW-0496">Mitochondrion</keyword>